<gene>
    <name evidence="2" type="ORF">DZ860_08295</name>
</gene>
<dbReference type="Proteomes" id="UP000273252">
    <property type="component" value="Unassembled WGS sequence"/>
</dbReference>
<evidence type="ECO:0000259" key="1">
    <source>
        <dbReference type="Pfam" id="PF01755"/>
    </source>
</evidence>
<dbReference type="Pfam" id="PF01755">
    <property type="entry name" value="Glyco_transf_25"/>
    <property type="match status" value="1"/>
</dbReference>
<keyword evidence="3" id="KW-1185">Reference proteome</keyword>
<dbReference type="AlphaFoldDB" id="A0A3A6R7E6"/>
<proteinExistence type="predicted"/>
<dbReference type="GO" id="GO:0016740">
    <property type="term" value="F:transferase activity"/>
    <property type="evidence" value="ECO:0007669"/>
    <property type="project" value="UniProtKB-KW"/>
</dbReference>
<dbReference type="CDD" id="cd06532">
    <property type="entry name" value="Glyco_transf_25"/>
    <property type="match status" value="1"/>
</dbReference>
<evidence type="ECO:0000313" key="3">
    <source>
        <dbReference type="Proteomes" id="UP000273252"/>
    </source>
</evidence>
<accession>A0A3A6R7E6</accession>
<protein>
    <submittedName>
        <fullName evidence="2">3-deoxy-D-manno-octulosonic acid transferase</fullName>
    </submittedName>
</protein>
<dbReference type="OrthoDB" id="259382at2"/>
<reference evidence="2 3" key="1">
    <citation type="submission" date="2018-08" db="EMBL/GenBank/DDBJ databases">
        <title>Vibrio isolated from the Eastern China Marginal Seas.</title>
        <authorList>
            <person name="Li Y."/>
        </authorList>
    </citation>
    <scope>NUCLEOTIDE SEQUENCE [LARGE SCALE GENOMIC DNA]</scope>
    <source>
        <strain evidence="2 3">BEI233</strain>
    </source>
</reference>
<keyword evidence="2" id="KW-0808">Transferase</keyword>
<evidence type="ECO:0000313" key="2">
    <source>
        <dbReference type="EMBL" id="RJX72401.1"/>
    </source>
</evidence>
<feature type="domain" description="Glycosyl transferase family 25" evidence="1">
    <location>
        <begin position="7"/>
        <end position="175"/>
    </location>
</feature>
<comment type="caution">
    <text evidence="2">The sequence shown here is derived from an EMBL/GenBank/DDBJ whole genome shotgun (WGS) entry which is preliminary data.</text>
</comment>
<dbReference type="RefSeq" id="WP_120030465.1">
    <property type="nucleotide sequence ID" value="NZ_QVMU01000005.1"/>
</dbReference>
<organism evidence="2 3">
    <name type="scientific">Vibrio sinensis</name>
    <dbReference type="NCBI Taxonomy" id="2302434"/>
    <lineage>
        <taxon>Bacteria</taxon>
        <taxon>Pseudomonadati</taxon>
        <taxon>Pseudomonadota</taxon>
        <taxon>Gammaproteobacteria</taxon>
        <taxon>Vibrionales</taxon>
        <taxon>Vibrionaceae</taxon>
        <taxon>Vibrio</taxon>
    </lineage>
</organism>
<dbReference type="EMBL" id="QVMU01000005">
    <property type="protein sequence ID" value="RJX72401.1"/>
    <property type="molecule type" value="Genomic_DNA"/>
</dbReference>
<sequence>MVQPIEHVFVIHVSEGYEERRQHIESHLPKCGLASFEYMLDGDIKDLTTDVLESLFKGSSQSAPEKSCFYKHFLVYKAIVERKLPFALVLEDDAYLAKDFSNKLKRVVDEASNYSNYLINIESAYLSVPIKYRVANQHIYLAKYTKMTGGYVIDYVAAKKIYDYLLLNPAHLPIDVYQSEMRDIIGFNICWSHPALVQQGSKNGTFASSINCEGDSIIDKCKFVIKNYHKKYIWSHINKRVLRVFENVKYHK</sequence>
<name>A0A3A6R7E6_9VIBR</name>
<dbReference type="InterPro" id="IPR002654">
    <property type="entry name" value="Glyco_trans_25"/>
</dbReference>